<sequence>MVRLRTSTPPLSSDAFRLLRKTVMPSDSSTSSSSESDSSVSRRSRRSKRERRPAQDRPDRSRSPRRGSRAPDEAEQERLERERRERSRERLERIVEEDRLRREQSEERRAQQDQPGDRQPVQPPGQESKQFKFTVARKRMKVFRNWMTTSLSAPEARNLRGSLIPSFPNSGFDLVDSSFSRRFKDIKTPEMSKAEATERSLKAEHYKILDVARPLLFLREKIAESADLKDSPLAEAADTALRLWSHTFHNVTTGRRENLLKVLDPKFLSLLKEPHRFKPRECASLFGRHFIKNMVKEATDDQTLRSISSSHGSSSRPRAGSSGYRGSSRSHRGGNFGQGGYSNGYNGGSSGTFNRSRGNHSIRVSAHCGR</sequence>
<gene>
    <name evidence="2" type="ORF">OUZ56_025867</name>
</gene>
<evidence type="ECO:0000313" key="2">
    <source>
        <dbReference type="EMBL" id="KAK4013375.1"/>
    </source>
</evidence>
<feature type="compositionally biased region" description="Low complexity" evidence="1">
    <location>
        <begin position="26"/>
        <end position="41"/>
    </location>
</feature>
<dbReference type="PANTHER" id="PTHR33066">
    <property type="entry name" value="INTEGRASE_SAM-LIKE_N DOMAIN-CONTAINING PROTEIN"/>
    <property type="match status" value="1"/>
</dbReference>
<feature type="region of interest" description="Disordered" evidence="1">
    <location>
        <begin position="301"/>
        <end position="370"/>
    </location>
</feature>
<keyword evidence="3" id="KW-1185">Reference proteome</keyword>
<feature type="compositionally biased region" description="Polar residues" evidence="1">
    <location>
        <begin position="1"/>
        <end position="11"/>
    </location>
</feature>
<feature type="compositionally biased region" description="Low complexity" evidence="1">
    <location>
        <begin position="305"/>
        <end position="327"/>
    </location>
</feature>
<dbReference type="EMBL" id="JAOYFB010000004">
    <property type="protein sequence ID" value="KAK4013375.1"/>
    <property type="molecule type" value="Genomic_DNA"/>
</dbReference>
<organism evidence="2 3">
    <name type="scientific">Daphnia magna</name>
    <dbReference type="NCBI Taxonomy" id="35525"/>
    <lineage>
        <taxon>Eukaryota</taxon>
        <taxon>Metazoa</taxon>
        <taxon>Ecdysozoa</taxon>
        <taxon>Arthropoda</taxon>
        <taxon>Crustacea</taxon>
        <taxon>Branchiopoda</taxon>
        <taxon>Diplostraca</taxon>
        <taxon>Cladocera</taxon>
        <taxon>Anomopoda</taxon>
        <taxon>Daphniidae</taxon>
        <taxon>Daphnia</taxon>
    </lineage>
</organism>
<reference evidence="2 3" key="1">
    <citation type="journal article" date="2023" name="Nucleic Acids Res.">
        <title>The hologenome of Daphnia magna reveals possible DNA methylation and microbiome-mediated evolution of the host genome.</title>
        <authorList>
            <person name="Chaturvedi A."/>
            <person name="Li X."/>
            <person name="Dhandapani V."/>
            <person name="Marshall H."/>
            <person name="Kissane S."/>
            <person name="Cuenca-Cambronero M."/>
            <person name="Asole G."/>
            <person name="Calvet F."/>
            <person name="Ruiz-Romero M."/>
            <person name="Marangio P."/>
            <person name="Guigo R."/>
            <person name="Rago D."/>
            <person name="Mirbahai L."/>
            <person name="Eastwood N."/>
            <person name="Colbourne J.K."/>
            <person name="Zhou J."/>
            <person name="Mallon E."/>
            <person name="Orsini L."/>
        </authorList>
    </citation>
    <scope>NUCLEOTIDE SEQUENCE [LARGE SCALE GENOMIC DNA]</scope>
    <source>
        <strain evidence="2">LRV0_1</strain>
    </source>
</reference>
<accession>A0ABQ9ZLA8</accession>
<feature type="region of interest" description="Disordered" evidence="1">
    <location>
        <begin position="1"/>
        <end position="130"/>
    </location>
</feature>
<dbReference type="PANTHER" id="PTHR33066:SF2">
    <property type="entry name" value="FILAGGRIN-2-LIKE"/>
    <property type="match status" value="1"/>
</dbReference>
<proteinExistence type="predicted"/>
<dbReference type="Proteomes" id="UP001234178">
    <property type="component" value="Unassembled WGS sequence"/>
</dbReference>
<evidence type="ECO:0000256" key="1">
    <source>
        <dbReference type="SAM" id="MobiDB-lite"/>
    </source>
</evidence>
<comment type="caution">
    <text evidence="2">The sequence shown here is derived from an EMBL/GenBank/DDBJ whole genome shotgun (WGS) entry which is preliminary data.</text>
</comment>
<feature type="compositionally biased region" description="Basic residues" evidence="1">
    <location>
        <begin position="42"/>
        <end position="51"/>
    </location>
</feature>
<feature type="compositionally biased region" description="Basic and acidic residues" evidence="1">
    <location>
        <begin position="52"/>
        <end position="62"/>
    </location>
</feature>
<feature type="compositionally biased region" description="Basic and acidic residues" evidence="1">
    <location>
        <begin position="69"/>
        <end position="111"/>
    </location>
</feature>
<feature type="compositionally biased region" description="Gly residues" evidence="1">
    <location>
        <begin position="334"/>
        <end position="350"/>
    </location>
</feature>
<name>A0ABQ9ZLA8_9CRUS</name>
<evidence type="ECO:0000313" key="3">
    <source>
        <dbReference type="Proteomes" id="UP001234178"/>
    </source>
</evidence>
<protein>
    <submittedName>
        <fullName evidence="2">Uncharacterized protein</fullName>
    </submittedName>
</protein>